<comment type="caution">
    <text evidence="2">The sequence shown here is derived from an EMBL/GenBank/DDBJ whole genome shotgun (WGS) entry which is preliminary data.</text>
</comment>
<name>A0A1F5S2Z4_9BACT</name>
<accession>A0A1F5S2Z4</accession>
<keyword evidence="1" id="KW-0812">Transmembrane</keyword>
<reference evidence="2 3" key="1">
    <citation type="journal article" date="2016" name="Nat. Commun.">
        <title>Thousands of microbial genomes shed light on interconnected biogeochemical processes in an aquifer system.</title>
        <authorList>
            <person name="Anantharaman K."/>
            <person name="Brown C.T."/>
            <person name="Hug L.A."/>
            <person name="Sharon I."/>
            <person name="Castelle C.J."/>
            <person name="Probst A.J."/>
            <person name="Thomas B.C."/>
            <person name="Singh A."/>
            <person name="Wilkins M.J."/>
            <person name="Karaoz U."/>
            <person name="Brodie E.L."/>
            <person name="Williams K.H."/>
            <person name="Hubbard S.S."/>
            <person name="Banfield J.F."/>
        </authorList>
    </citation>
    <scope>NUCLEOTIDE SEQUENCE [LARGE SCALE GENOMIC DNA]</scope>
</reference>
<proteinExistence type="predicted"/>
<feature type="transmembrane region" description="Helical" evidence="1">
    <location>
        <begin position="34"/>
        <end position="60"/>
    </location>
</feature>
<gene>
    <name evidence="2" type="ORF">A2257_01540</name>
</gene>
<dbReference type="Proteomes" id="UP000177407">
    <property type="component" value="Unassembled WGS sequence"/>
</dbReference>
<evidence type="ECO:0000313" key="3">
    <source>
        <dbReference type="Proteomes" id="UP000177407"/>
    </source>
</evidence>
<keyword evidence="1" id="KW-0472">Membrane</keyword>
<protein>
    <submittedName>
        <fullName evidence="2">Uncharacterized protein</fullName>
    </submittedName>
</protein>
<evidence type="ECO:0000313" key="2">
    <source>
        <dbReference type="EMBL" id="OGF21078.1"/>
    </source>
</evidence>
<dbReference type="EMBL" id="MFGA01000016">
    <property type="protein sequence ID" value="OGF21078.1"/>
    <property type="molecule type" value="Genomic_DNA"/>
</dbReference>
<keyword evidence="1" id="KW-1133">Transmembrane helix</keyword>
<sequence length="291" mass="33329">MFDQTSSPNFTKLSDNQLQVASWYVANKFLLKKILMGSLIFVDVLLWGYIFYGLVNYYFIEEPKFSAATKELSRFQNYVALRAGSEPVNLAAGATSIFSIGSGRYDFAALIKNDNPRWYIEFDYNFVVDGEVLPSKSGFILPGEEKYLLNLGQEFKTKPRQARLEVNNLSWKKINGHEIADYDAWKTERLNIVFEEVKFLPAVIRDKFTISRASFSAKNLTAYSFWDAGVYVFLYRGSALASVNYISLEEFISGQTRPVQVSWFEPLSSITQVKVIPEINIFDKKAYMPVE</sequence>
<evidence type="ECO:0000256" key="1">
    <source>
        <dbReference type="SAM" id="Phobius"/>
    </source>
</evidence>
<dbReference type="AlphaFoldDB" id="A0A1F5S2Z4"/>
<organism evidence="2 3">
    <name type="scientific">Candidatus Falkowbacteria bacterium RIFOXYA2_FULL_38_12</name>
    <dbReference type="NCBI Taxonomy" id="1797993"/>
    <lineage>
        <taxon>Bacteria</taxon>
        <taxon>Candidatus Falkowiibacteriota</taxon>
    </lineage>
</organism>